<evidence type="ECO:0000259" key="9">
    <source>
        <dbReference type="PROSITE" id="PS50113"/>
    </source>
</evidence>
<dbReference type="InterPro" id="IPR025944">
    <property type="entry name" value="Sigma_54_int_dom_CS"/>
</dbReference>
<dbReference type="InterPro" id="IPR035965">
    <property type="entry name" value="PAS-like_dom_sf"/>
</dbReference>
<dbReference type="InterPro" id="IPR002078">
    <property type="entry name" value="Sigma_54_int"/>
</dbReference>
<dbReference type="CDD" id="cd00130">
    <property type="entry name" value="PAS"/>
    <property type="match status" value="1"/>
</dbReference>
<dbReference type="InterPro" id="IPR000700">
    <property type="entry name" value="PAS-assoc_C"/>
</dbReference>
<evidence type="ECO:0000313" key="11">
    <source>
        <dbReference type="Proteomes" id="UP000199073"/>
    </source>
</evidence>
<dbReference type="InterPro" id="IPR002197">
    <property type="entry name" value="HTH_Fis"/>
</dbReference>
<dbReference type="STRING" id="91360.SAMN05660330_00080"/>
<dbReference type="NCBIfam" id="TIGR00229">
    <property type="entry name" value="sensory_box"/>
    <property type="match status" value="1"/>
</dbReference>
<dbReference type="PRINTS" id="PR01590">
    <property type="entry name" value="HTHFIS"/>
</dbReference>
<dbReference type="EMBL" id="FNJI01000001">
    <property type="protein sequence ID" value="SDO36586.1"/>
    <property type="molecule type" value="Genomic_DNA"/>
</dbReference>
<name>A0A1H0IYQ1_9BACT</name>
<dbReference type="Pfam" id="PF08447">
    <property type="entry name" value="PAS_3"/>
    <property type="match status" value="1"/>
</dbReference>
<dbReference type="PANTHER" id="PTHR32071">
    <property type="entry name" value="TRANSCRIPTIONAL REGULATORY PROTEIN"/>
    <property type="match status" value="1"/>
</dbReference>
<dbReference type="PROSITE" id="PS50113">
    <property type="entry name" value="PAC"/>
    <property type="match status" value="1"/>
</dbReference>
<dbReference type="InterPro" id="IPR013655">
    <property type="entry name" value="PAS_fold_3"/>
</dbReference>
<accession>A0A1H0IYQ1</accession>
<organism evidence="10 11">
    <name type="scientific">Desulforhopalus singaporensis</name>
    <dbReference type="NCBI Taxonomy" id="91360"/>
    <lineage>
        <taxon>Bacteria</taxon>
        <taxon>Pseudomonadati</taxon>
        <taxon>Thermodesulfobacteriota</taxon>
        <taxon>Desulfobulbia</taxon>
        <taxon>Desulfobulbales</taxon>
        <taxon>Desulfocapsaceae</taxon>
        <taxon>Desulforhopalus</taxon>
    </lineage>
</organism>
<dbReference type="InterPro" id="IPR058031">
    <property type="entry name" value="AAA_lid_NorR"/>
</dbReference>
<gene>
    <name evidence="10" type="ORF">SAMN05660330_00080</name>
</gene>
<dbReference type="SMART" id="SM00091">
    <property type="entry name" value="PAS"/>
    <property type="match status" value="1"/>
</dbReference>
<dbReference type="GO" id="GO:0005524">
    <property type="term" value="F:ATP binding"/>
    <property type="evidence" value="ECO:0007669"/>
    <property type="project" value="UniProtKB-KW"/>
</dbReference>
<evidence type="ECO:0000259" key="7">
    <source>
        <dbReference type="PROSITE" id="PS50045"/>
    </source>
</evidence>
<evidence type="ECO:0000256" key="2">
    <source>
        <dbReference type="ARBA" id="ARBA00022840"/>
    </source>
</evidence>
<dbReference type="PROSITE" id="PS50045">
    <property type="entry name" value="SIGMA54_INTERACT_4"/>
    <property type="match status" value="1"/>
</dbReference>
<dbReference type="Proteomes" id="UP000199073">
    <property type="component" value="Unassembled WGS sequence"/>
</dbReference>
<dbReference type="GO" id="GO:0043565">
    <property type="term" value="F:sequence-specific DNA binding"/>
    <property type="evidence" value="ECO:0007669"/>
    <property type="project" value="InterPro"/>
</dbReference>
<keyword evidence="3" id="KW-0805">Transcription regulation</keyword>
<dbReference type="SMART" id="SM00086">
    <property type="entry name" value="PAC"/>
    <property type="match status" value="1"/>
</dbReference>
<feature type="domain" description="PAS" evidence="8">
    <location>
        <begin position="25"/>
        <end position="98"/>
    </location>
</feature>
<proteinExistence type="predicted"/>
<evidence type="ECO:0000256" key="4">
    <source>
        <dbReference type="ARBA" id="ARBA00023125"/>
    </source>
</evidence>
<dbReference type="Gene3D" id="1.10.8.60">
    <property type="match status" value="1"/>
</dbReference>
<feature type="domain" description="PAC" evidence="9">
    <location>
        <begin position="101"/>
        <end position="153"/>
    </location>
</feature>
<protein>
    <submittedName>
        <fullName evidence="10">PAS domain S-box-containing protein</fullName>
    </submittedName>
</protein>
<dbReference type="SUPFAM" id="SSF55785">
    <property type="entry name" value="PYP-like sensor domain (PAS domain)"/>
    <property type="match status" value="1"/>
</dbReference>
<dbReference type="InterPro" id="IPR000014">
    <property type="entry name" value="PAS"/>
</dbReference>
<dbReference type="AlphaFoldDB" id="A0A1H0IYQ1"/>
<dbReference type="SMART" id="SM00382">
    <property type="entry name" value="AAA"/>
    <property type="match status" value="1"/>
</dbReference>
<dbReference type="Pfam" id="PF00158">
    <property type="entry name" value="Sigma54_activat"/>
    <property type="match status" value="1"/>
</dbReference>
<dbReference type="InterPro" id="IPR027417">
    <property type="entry name" value="P-loop_NTPase"/>
</dbReference>
<dbReference type="Gene3D" id="3.40.50.300">
    <property type="entry name" value="P-loop containing nucleotide triphosphate hydrolases"/>
    <property type="match status" value="1"/>
</dbReference>
<dbReference type="OrthoDB" id="5464420at2"/>
<dbReference type="PROSITE" id="PS50112">
    <property type="entry name" value="PAS"/>
    <property type="match status" value="1"/>
</dbReference>
<keyword evidence="4" id="KW-0238">DNA-binding</keyword>
<dbReference type="PROSITE" id="PS00676">
    <property type="entry name" value="SIGMA54_INTERACT_2"/>
    <property type="match status" value="1"/>
</dbReference>
<keyword evidence="5" id="KW-0804">Transcription</keyword>
<dbReference type="InterPro" id="IPR001610">
    <property type="entry name" value="PAC"/>
</dbReference>
<dbReference type="FunFam" id="3.40.50.300:FF:000006">
    <property type="entry name" value="DNA-binding transcriptional regulator NtrC"/>
    <property type="match status" value="1"/>
</dbReference>
<reference evidence="10 11" key="1">
    <citation type="submission" date="2016-10" db="EMBL/GenBank/DDBJ databases">
        <authorList>
            <person name="de Groot N.N."/>
        </authorList>
    </citation>
    <scope>NUCLEOTIDE SEQUENCE [LARGE SCALE GENOMIC DNA]</scope>
    <source>
        <strain evidence="10 11">DSM 12130</strain>
    </source>
</reference>
<dbReference type="InterPro" id="IPR009057">
    <property type="entry name" value="Homeodomain-like_sf"/>
</dbReference>
<dbReference type="Gene3D" id="1.10.10.60">
    <property type="entry name" value="Homeodomain-like"/>
    <property type="match status" value="1"/>
</dbReference>
<dbReference type="InterPro" id="IPR003593">
    <property type="entry name" value="AAA+_ATPase"/>
</dbReference>
<dbReference type="CDD" id="cd00009">
    <property type="entry name" value="AAA"/>
    <property type="match status" value="1"/>
</dbReference>
<evidence type="ECO:0000259" key="8">
    <source>
        <dbReference type="PROSITE" id="PS50112"/>
    </source>
</evidence>
<evidence type="ECO:0000256" key="1">
    <source>
        <dbReference type="ARBA" id="ARBA00022741"/>
    </source>
</evidence>
<evidence type="ECO:0000313" key="10">
    <source>
        <dbReference type="EMBL" id="SDO36586.1"/>
    </source>
</evidence>
<keyword evidence="1" id="KW-0547">Nucleotide-binding</keyword>
<dbReference type="RefSeq" id="WP_092218649.1">
    <property type="nucleotide sequence ID" value="NZ_FNJI01000001.1"/>
</dbReference>
<evidence type="ECO:0000256" key="5">
    <source>
        <dbReference type="ARBA" id="ARBA00023163"/>
    </source>
</evidence>
<dbReference type="PANTHER" id="PTHR32071:SF122">
    <property type="entry name" value="SIGMA FACTOR"/>
    <property type="match status" value="1"/>
</dbReference>
<keyword evidence="2" id="KW-0067">ATP-binding</keyword>
<dbReference type="Pfam" id="PF02954">
    <property type="entry name" value="HTH_8"/>
    <property type="match status" value="1"/>
</dbReference>
<dbReference type="Pfam" id="PF25601">
    <property type="entry name" value="AAA_lid_14"/>
    <property type="match status" value="1"/>
</dbReference>
<dbReference type="Gene3D" id="3.30.450.20">
    <property type="entry name" value="PAS domain"/>
    <property type="match status" value="1"/>
</dbReference>
<dbReference type="InterPro" id="IPR025943">
    <property type="entry name" value="Sigma_54_int_dom_ATP-bd_2"/>
</dbReference>
<evidence type="ECO:0000256" key="6">
    <source>
        <dbReference type="SAM" id="Coils"/>
    </source>
</evidence>
<feature type="coiled-coil region" evidence="6">
    <location>
        <begin position="5"/>
        <end position="32"/>
    </location>
</feature>
<dbReference type="SUPFAM" id="SSF46689">
    <property type="entry name" value="Homeodomain-like"/>
    <property type="match status" value="1"/>
</dbReference>
<dbReference type="GO" id="GO:0006355">
    <property type="term" value="P:regulation of DNA-templated transcription"/>
    <property type="evidence" value="ECO:0007669"/>
    <property type="project" value="InterPro"/>
</dbReference>
<sequence length="480" mass="54871">MMRKVEESEIAFSELVRENQDLADRLKQLSSLLDNLPGMVFRCLYDADLTFEYASKGSSTLIGFSPEEIVSIYAFRKLVHKDDQHENIKVIERLTPENNRYDLVYRMRSAWGEYRWIHEQGKAIFSKAGVLKVIDGLLTDITEQKEEELKLRAENSRLRFSTKERYRLGELIGKSDAIQVAYDRIVKAAGTLVPVIIHGESGTGKELAARTIHQLSERKDHPFVAVNCGAISENLLESEFFGHVRGAFSGAHADREGYLMAADKGTLFLDEIGEMSIPLQIKLLRVLDGQGFIPVGSNNKLSSNFRLISATNRDLAQMVRSGMMREDFYYRINTVPILMPPLRERLEDLPLLIDHFIKIFAEELGEEIQLSPKFYHTLESHNWPGNVRELFNVLRRFVTLKEISFNPSLKPGESDTRQTPAAPVNLLPTSSQASEEIAQFERNMILNALNQNKWHMGRTAKDLGISRRTLQRRVSRYKLK</sequence>
<feature type="domain" description="Sigma-54 factor interaction" evidence="7">
    <location>
        <begin position="171"/>
        <end position="399"/>
    </location>
</feature>
<dbReference type="SUPFAM" id="SSF52540">
    <property type="entry name" value="P-loop containing nucleoside triphosphate hydrolases"/>
    <property type="match status" value="1"/>
</dbReference>
<dbReference type="PROSITE" id="PS00688">
    <property type="entry name" value="SIGMA54_INTERACT_3"/>
    <property type="match status" value="1"/>
</dbReference>
<keyword evidence="6" id="KW-0175">Coiled coil</keyword>
<keyword evidence="11" id="KW-1185">Reference proteome</keyword>
<evidence type="ECO:0000256" key="3">
    <source>
        <dbReference type="ARBA" id="ARBA00023015"/>
    </source>
</evidence>